<reference evidence="1 2" key="1">
    <citation type="submission" date="2017-03" db="EMBL/GenBank/DDBJ databases">
        <title>Complete genome sequence of Candidatus 'Thiodictyon syntrophicum' sp. nov. strain Cad16T, a photolithoautotroph purple sulfur bacterium isolated from an alpine meromictic lake.</title>
        <authorList>
            <person name="Luedin S.M."/>
            <person name="Pothier J.F."/>
            <person name="Danza F."/>
            <person name="Storelli N."/>
            <person name="Wittwer M."/>
            <person name="Tonolla M."/>
        </authorList>
    </citation>
    <scope>NUCLEOTIDE SEQUENCE [LARGE SCALE GENOMIC DNA]</scope>
    <source>
        <strain evidence="1 2">Cad16T</strain>
    </source>
</reference>
<dbReference type="AlphaFoldDB" id="A0A2K8UH07"/>
<evidence type="ECO:0000313" key="2">
    <source>
        <dbReference type="Proteomes" id="UP000232638"/>
    </source>
</evidence>
<protein>
    <recommendedName>
        <fullName evidence="3">DUF4351 domain-containing protein</fullName>
    </recommendedName>
</protein>
<keyword evidence="2" id="KW-1185">Reference proteome</keyword>
<name>A0A2K8UH07_9GAMM</name>
<organism evidence="1 2">
    <name type="scientific">Candidatus Thiodictyon syntrophicum</name>
    <dbReference type="NCBI Taxonomy" id="1166950"/>
    <lineage>
        <taxon>Bacteria</taxon>
        <taxon>Pseudomonadati</taxon>
        <taxon>Pseudomonadota</taxon>
        <taxon>Gammaproteobacteria</taxon>
        <taxon>Chromatiales</taxon>
        <taxon>Chromatiaceae</taxon>
        <taxon>Thiodictyon</taxon>
    </lineage>
</organism>
<dbReference type="PANTHER" id="PTHR35586">
    <property type="entry name" value="SLL1691 PROTEIN"/>
    <property type="match status" value="1"/>
</dbReference>
<evidence type="ECO:0008006" key="3">
    <source>
        <dbReference type="Google" id="ProtNLM"/>
    </source>
</evidence>
<dbReference type="PANTHER" id="PTHR35586:SF1">
    <property type="entry name" value="SLL1691 PROTEIN"/>
    <property type="match status" value="1"/>
</dbReference>
<sequence>MEILESLLRYYVQGTRRVDEPTAYALLQQHSDGDSTMQTFIERYIEQGKQQGMELGLARGRQEGRQEGQTVVLLRQIERKFGPPSEAVRLRIAGADAETILQWSDRILTAQSLDGLWH</sequence>
<dbReference type="EMBL" id="CP020370">
    <property type="protein sequence ID" value="AUB84873.1"/>
    <property type="molecule type" value="Genomic_DNA"/>
</dbReference>
<evidence type="ECO:0000313" key="1">
    <source>
        <dbReference type="EMBL" id="AUB84873.1"/>
    </source>
</evidence>
<accession>A0A2K8UH07</accession>
<dbReference type="Proteomes" id="UP000232638">
    <property type="component" value="Chromosome"/>
</dbReference>
<proteinExistence type="predicted"/>
<dbReference type="KEGG" id="tsy:THSYN_20955"/>
<gene>
    <name evidence="1" type="ORF">THSYN_20955</name>
</gene>